<evidence type="ECO:0000256" key="1">
    <source>
        <dbReference type="SAM" id="MobiDB-lite"/>
    </source>
</evidence>
<feature type="region of interest" description="Disordered" evidence="1">
    <location>
        <begin position="123"/>
        <end position="145"/>
    </location>
</feature>
<protein>
    <submittedName>
        <fullName evidence="2">Uncharacterized protein</fullName>
    </submittedName>
</protein>
<proteinExistence type="predicted"/>
<evidence type="ECO:0000313" key="3">
    <source>
        <dbReference type="Proteomes" id="UP001327957"/>
    </source>
</evidence>
<feature type="compositionally biased region" description="Basic and acidic residues" evidence="1">
    <location>
        <begin position="42"/>
        <end position="56"/>
    </location>
</feature>
<feature type="compositionally biased region" description="Basic and acidic residues" evidence="1">
    <location>
        <begin position="126"/>
        <end position="135"/>
    </location>
</feature>
<feature type="compositionally biased region" description="Low complexity" evidence="1">
    <location>
        <begin position="1"/>
        <end position="20"/>
    </location>
</feature>
<gene>
    <name evidence="2" type="ORF">QIS74_03163</name>
</gene>
<comment type="caution">
    <text evidence="2">The sequence shown here is derived from an EMBL/GenBank/DDBJ whole genome shotgun (WGS) entry which is preliminary data.</text>
</comment>
<sequence length="145" mass="14934">MSGTAPNDAAPGDPAAADDGIQQSSLGDANQHGQPQQVSHRFLPEREIGRERKEDQGTNCAGGCRNAVNEAKDANTTTIQDTPAAAGHHAGETGDGDGAKHHKGALSGLVDNIVNKALGFGGASEAAERKAEADHHHHHPPGRHP</sequence>
<organism evidence="2 3">
    <name type="scientific">Colletotrichum tabaci</name>
    <dbReference type="NCBI Taxonomy" id="1209068"/>
    <lineage>
        <taxon>Eukaryota</taxon>
        <taxon>Fungi</taxon>
        <taxon>Dikarya</taxon>
        <taxon>Ascomycota</taxon>
        <taxon>Pezizomycotina</taxon>
        <taxon>Sordariomycetes</taxon>
        <taxon>Hypocreomycetidae</taxon>
        <taxon>Glomerellales</taxon>
        <taxon>Glomerellaceae</taxon>
        <taxon>Colletotrichum</taxon>
        <taxon>Colletotrichum destructivum species complex</taxon>
    </lineage>
</organism>
<name>A0AAV9TMX3_9PEZI</name>
<dbReference type="Proteomes" id="UP001327957">
    <property type="component" value="Unassembled WGS sequence"/>
</dbReference>
<feature type="compositionally biased region" description="Polar residues" evidence="1">
    <location>
        <begin position="21"/>
        <end position="39"/>
    </location>
</feature>
<accession>A0AAV9TMX3</accession>
<dbReference type="EMBL" id="JASAOK010000012">
    <property type="protein sequence ID" value="KAK6224836.1"/>
    <property type="molecule type" value="Genomic_DNA"/>
</dbReference>
<feature type="compositionally biased region" description="Basic residues" evidence="1">
    <location>
        <begin position="136"/>
        <end position="145"/>
    </location>
</feature>
<keyword evidence="3" id="KW-1185">Reference proteome</keyword>
<reference evidence="2 3" key="1">
    <citation type="submission" date="2023-04" db="EMBL/GenBank/DDBJ databases">
        <title>Colletotrichum tabacum stain YC1 causing leaf anthracnose on Nicotiana tabacum(L.) cv.</title>
        <authorList>
            <person name="Ji Z."/>
            <person name="Wang M."/>
            <person name="Zhang J."/>
            <person name="Wang N."/>
            <person name="Zhou Z."/>
        </authorList>
    </citation>
    <scope>NUCLEOTIDE SEQUENCE [LARGE SCALE GENOMIC DNA]</scope>
    <source>
        <strain evidence="2 3">YC1</strain>
    </source>
</reference>
<evidence type="ECO:0000313" key="2">
    <source>
        <dbReference type="EMBL" id="KAK6224836.1"/>
    </source>
</evidence>
<feature type="region of interest" description="Disordered" evidence="1">
    <location>
        <begin position="1"/>
        <end position="104"/>
    </location>
</feature>
<dbReference type="AlphaFoldDB" id="A0AAV9TMX3"/>